<dbReference type="EMBL" id="CM045875">
    <property type="protein sequence ID" value="KAI7943868.1"/>
    <property type="molecule type" value="Genomic_DNA"/>
</dbReference>
<protein>
    <submittedName>
        <fullName evidence="1">Uncharacterized protein</fullName>
    </submittedName>
</protein>
<dbReference type="Proteomes" id="UP001060170">
    <property type="component" value="Chromosome 11"/>
</dbReference>
<gene>
    <name evidence="1" type="ORF">MJO28_011396</name>
</gene>
<proteinExistence type="predicted"/>
<reference evidence="1 2" key="3">
    <citation type="journal article" date="2022" name="Microbiol. Spectr.">
        <title>Folding features and dynamics of 3D genome architecture in plant fungal pathogens.</title>
        <authorList>
            <person name="Xia C."/>
        </authorList>
    </citation>
    <scope>NUCLEOTIDE SEQUENCE [LARGE SCALE GENOMIC DNA]</scope>
    <source>
        <strain evidence="1 2">93-210</strain>
    </source>
</reference>
<evidence type="ECO:0000313" key="1">
    <source>
        <dbReference type="EMBL" id="KAI7943868.1"/>
    </source>
</evidence>
<organism evidence="1 2">
    <name type="scientific">Puccinia striiformis f. sp. tritici</name>
    <dbReference type="NCBI Taxonomy" id="168172"/>
    <lineage>
        <taxon>Eukaryota</taxon>
        <taxon>Fungi</taxon>
        <taxon>Dikarya</taxon>
        <taxon>Basidiomycota</taxon>
        <taxon>Pucciniomycotina</taxon>
        <taxon>Pucciniomycetes</taxon>
        <taxon>Pucciniales</taxon>
        <taxon>Pucciniaceae</taxon>
        <taxon>Puccinia</taxon>
    </lineage>
</organism>
<sequence>MSHLLTGYEIWTDANAARSTGRCSRVFVLLSRLVTRLFLTNKHNLTIRSKSQKSKTKPSNPGPHLGANEALNSGKWLEVGAKGQAAVTRSMDACPSPLTELITSRLDWSFTALAKKTLLHLNRRISYNYRSNIHRLLPSNKYWSISHHPK</sequence>
<keyword evidence="2" id="KW-1185">Reference proteome</keyword>
<reference evidence="2" key="2">
    <citation type="journal article" date="2018" name="Mol. Plant Microbe Interact.">
        <title>Genome sequence resources for the wheat stripe rust pathogen (Puccinia striiformis f. sp. tritici) and the barley stripe rust pathogen (Puccinia striiformis f. sp. hordei).</title>
        <authorList>
            <person name="Xia C."/>
            <person name="Wang M."/>
            <person name="Yin C."/>
            <person name="Cornejo O.E."/>
            <person name="Hulbert S.H."/>
            <person name="Chen X."/>
        </authorList>
    </citation>
    <scope>NUCLEOTIDE SEQUENCE [LARGE SCALE GENOMIC DNA]</scope>
    <source>
        <strain evidence="2">93-210</strain>
    </source>
</reference>
<comment type="caution">
    <text evidence="1">The sequence shown here is derived from an EMBL/GenBank/DDBJ whole genome shotgun (WGS) entry which is preliminary data.</text>
</comment>
<name>A0ACC0E514_9BASI</name>
<accession>A0ACC0E514</accession>
<reference evidence="2" key="1">
    <citation type="journal article" date="2018" name="BMC Genomics">
        <title>Genomic insights into host adaptation between the wheat stripe rust pathogen (Puccinia striiformis f. sp. tritici) and the barley stripe rust pathogen (Puccinia striiformis f. sp. hordei).</title>
        <authorList>
            <person name="Xia C."/>
            <person name="Wang M."/>
            <person name="Yin C."/>
            <person name="Cornejo O.E."/>
            <person name="Hulbert S.H."/>
            <person name="Chen X."/>
        </authorList>
    </citation>
    <scope>NUCLEOTIDE SEQUENCE [LARGE SCALE GENOMIC DNA]</scope>
    <source>
        <strain evidence="2">93-210</strain>
    </source>
</reference>
<evidence type="ECO:0000313" key="2">
    <source>
        <dbReference type="Proteomes" id="UP001060170"/>
    </source>
</evidence>